<protein>
    <submittedName>
        <fullName evidence="2">Histidine acid phosphatase</fullName>
    </submittedName>
</protein>
<dbReference type="Proteomes" id="UP001275084">
    <property type="component" value="Unassembled WGS sequence"/>
</dbReference>
<reference evidence="2" key="2">
    <citation type="submission" date="2023-06" db="EMBL/GenBank/DDBJ databases">
        <authorList>
            <consortium name="Lawrence Berkeley National Laboratory"/>
            <person name="Haridas S."/>
            <person name="Hensen N."/>
            <person name="Bonometti L."/>
            <person name="Westerberg I."/>
            <person name="Brannstrom I.O."/>
            <person name="Guillou S."/>
            <person name="Cros-Aarteil S."/>
            <person name="Calhoun S."/>
            <person name="Kuo A."/>
            <person name="Mondo S."/>
            <person name="Pangilinan J."/>
            <person name="Riley R."/>
            <person name="Labutti K."/>
            <person name="Andreopoulos B."/>
            <person name="Lipzen A."/>
            <person name="Chen C."/>
            <person name="Yanf M."/>
            <person name="Daum C."/>
            <person name="Ng V."/>
            <person name="Clum A."/>
            <person name="Steindorff A."/>
            <person name="Ohm R."/>
            <person name="Martin F."/>
            <person name="Silar P."/>
            <person name="Natvig D."/>
            <person name="Lalanne C."/>
            <person name="Gautier V."/>
            <person name="Ament-Velasquez S.L."/>
            <person name="Kruys A."/>
            <person name="Hutchinson M.I."/>
            <person name="Powell A.J."/>
            <person name="Barry K."/>
            <person name="Miller A.N."/>
            <person name="Grigoriev I.V."/>
            <person name="Debuchy R."/>
            <person name="Gladieux P."/>
            <person name="Thoren M.H."/>
            <person name="Johannesson H."/>
        </authorList>
    </citation>
    <scope>NUCLEOTIDE SEQUENCE</scope>
    <source>
        <strain evidence="2">CBS 955.72</strain>
    </source>
</reference>
<sequence length="515" mass="56156">MWPSDLRYGIRLLLGLGSVQAGEAAVGNDYGTGAAVDLTWHAPAQTQINNLTAVISGKGVYDFIYNTSDTPPDKYGVYNWCNMPHVRRTEYIKPSKAYELVYVEVIHRHHKRTPYAANSFPVEPTAWPCTDEAIYHHGSPLSGSKPATPAYWTITPSPLNPFTPPGWRGTCEFPQITAAGLADSWQHGADLYEVYHDLLGLLPGRDDGPAWRRKAVYRVTTNGITSQVVGMVIHGLWRTAEPVALVVQPGAVDSLEPRYPCPVAAELFRGLQAKGNKLWREHLEAARGLFTELDAISGVPPDDEGFHVSLDHYYDNMSARQCHQMPLPCKVGEERKCVTQEMADAVYRLGHWEYSHVYRGAGKDALAAAVASYGVWVAELGEHLRAVVKGEGGEVVYFHNVAHDGSVSRLLGVLQADVMVWPGMGSEVVFELYKQRGPSPESGYFVRVLFGGRVLKSSNPSLGVMGMLPVETLLAYFDGLAGMGASLVVGKCNGSIPAVRQAHGRAGQETSTALG</sequence>
<proteinExistence type="predicted"/>
<dbReference type="Gene3D" id="3.40.50.1240">
    <property type="entry name" value="Phosphoglycerate mutase-like"/>
    <property type="match status" value="1"/>
</dbReference>
<dbReference type="PANTHER" id="PTHR11567:SF195">
    <property type="entry name" value="ACID PHOSPHATASE, PUTATIVE (AFU_ORTHOLOGUE AFUA_3G14570)-RELATED"/>
    <property type="match status" value="1"/>
</dbReference>
<keyword evidence="3" id="KW-1185">Reference proteome</keyword>
<evidence type="ECO:0000313" key="3">
    <source>
        <dbReference type="Proteomes" id="UP001275084"/>
    </source>
</evidence>
<dbReference type="AlphaFoldDB" id="A0AAJ0M969"/>
<dbReference type="PANTHER" id="PTHR11567">
    <property type="entry name" value="ACID PHOSPHATASE-RELATED"/>
    <property type="match status" value="1"/>
</dbReference>
<evidence type="ECO:0000256" key="1">
    <source>
        <dbReference type="SAM" id="SignalP"/>
    </source>
</evidence>
<gene>
    <name evidence="2" type="ORF">B0T25DRAFT_464117</name>
</gene>
<dbReference type="SUPFAM" id="SSF53254">
    <property type="entry name" value="Phosphoglycerate mutase-like"/>
    <property type="match status" value="1"/>
</dbReference>
<dbReference type="EMBL" id="JAUIQD010000007">
    <property type="protein sequence ID" value="KAK3343696.1"/>
    <property type="molecule type" value="Genomic_DNA"/>
</dbReference>
<organism evidence="2 3">
    <name type="scientific">Lasiosphaeria hispida</name>
    <dbReference type="NCBI Taxonomy" id="260671"/>
    <lineage>
        <taxon>Eukaryota</taxon>
        <taxon>Fungi</taxon>
        <taxon>Dikarya</taxon>
        <taxon>Ascomycota</taxon>
        <taxon>Pezizomycotina</taxon>
        <taxon>Sordariomycetes</taxon>
        <taxon>Sordariomycetidae</taxon>
        <taxon>Sordariales</taxon>
        <taxon>Lasiosphaeriaceae</taxon>
        <taxon>Lasiosphaeria</taxon>
    </lineage>
</organism>
<accession>A0AAJ0M969</accession>
<dbReference type="GO" id="GO:0016791">
    <property type="term" value="F:phosphatase activity"/>
    <property type="evidence" value="ECO:0007669"/>
    <property type="project" value="TreeGrafter"/>
</dbReference>
<dbReference type="InterPro" id="IPR050645">
    <property type="entry name" value="Histidine_acid_phosphatase"/>
</dbReference>
<comment type="caution">
    <text evidence="2">The sequence shown here is derived from an EMBL/GenBank/DDBJ whole genome shotgun (WGS) entry which is preliminary data.</text>
</comment>
<evidence type="ECO:0000313" key="2">
    <source>
        <dbReference type="EMBL" id="KAK3343696.1"/>
    </source>
</evidence>
<name>A0AAJ0M969_9PEZI</name>
<feature type="signal peptide" evidence="1">
    <location>
        <begin position="1"/>
        <end position="21"/>
    </location>
</feature>
<feature type="chain" id="PRO_5042574155" evidence="1">
    <location>
        <begin position="22"/>
        <end position="515"/>
    </location>
</feature>
<keyword evidence="1" id="KW-0732">Signal</keyword>
<reference evidence="2" key="1">
    <citation type="journal article" date="2023" name="Mol. Phylogenet. Evol.">
        <title>Genome-scale phylogeny and comparative genomics of the fungal order Sordariales.</title>
        <authorList>
            <person name="Hensen N."/>
            <person name="Bonometti L."/>
            <person name="Westerberg I."/>
            <person name="Brannstrom I.O."/>
            <person name="Guillou S."/>
            <person name="Cros-Aarteil S."/>
            <person name="Calhoun S."/>
            <person name="Haridas S."/>
            <person name="Kuo A."/>
            <person name="Mondo S."/>
            <person name="Pangilinan J."/>
            <person name="Riley R."/>
            <person name="LaButti K."/>
            <person name="Andreopoulos B."/>
            <person name="Lipzen A."/>
            <person name="Chen C."/>
            <person name="Yan M."/>
            <person name="Daum C."/>
            <person name="Ng V."/>
            <person name="Clum A."/>
            <person name="Steindorff A."/>
            <person name="Ohm R.A."/>
            <person name="Martin F."/>
            <person name="Silar P."/>
            <person name="Natvig D.O."/>
            <person name="Lalanne C."/>
            <person name="Gautier V."/>
            <person name="Ament-Velasquez S.L."/>
            <person name="Kruys A."/>
            <person name="Hutchinson M.I."/>
            <person name="Powell A.J."/>
            <person name="Barry K."/>
            <person name="Miller A.N."/>
            <person name="Grigoriev I.V."/>
            <person name="Debuchy R."/>
            <person name="Gladieux P."/>
            <person name="Hiltunen Thoren M."/>
            <person name="Johannesson H."/>
        </authorList>
    </citation>
    <scope>NUCLEOTIDE SEQUENCE</scope>
    <source>
        <strain evidence="2">CBS 955.72</strain>
    </source>
</reference>
<dbReference type="InterPro" id="IPR029033">
    <property type="entry name" value="His_PPase_superfam"/>
</dbReference>